<evidence type="ECO:0000256" key="8">
    <source>
        <dbReference type="RuleBase" id="RU003793"/>
    </source>
</evidence>
<evidence type="ECO:0000256" key="6">
    <source>
        <dbReference type="ARBA" id="ARBA00022989"/>
    </source>
</evidence>
<keyword evidence="9" id="KW-0645">Protease</keyword>
<comment type="similarity">
    <text evidence="2 8">Belongs to the peptidase A24 family.</text>
</comment>
<proteinExistence type="inferred from homology"/>
<dbReference type="PRINTS" id="PR00864">
    <property type="entry name" value="PREPILNPTASE"/>
</dbReference>
<keyword evidence="4" id="KW-0997">Cell inner membrane</keyword>
<feature type="transmembrane region" description="Helical" evidence="10">
    <location>
        <begin position="220"/>
        <end position="237"/>
    </location>
</feature>
<dbReference type="Pfam" id="PF01478">
    <property type="entry name" value="Peptidase_A24"/>
    <property type="match status" value="1"/>
</dbReference>
<sequence>MFAAFAFVLGLVLGSFLNVCIYRIPRGMSIVYPPSHCPSCGHRLSPLDNIPLLSYMLLRGKCRYCGASISPRYPLVELLTGLLVLSLYIKTGVGVDFLIYLPFIACLVALSFIDIDTGRLPDRITLPLTALGFILSLLPGGLSPFASLLGIISGLLTMYAVAVFGKALFKKEALGGGDVKLMMAVGSFLGAAGVLFALFAGSILGSFFGIWFLARKKGNVIPFGPFLSAGALVYLFLEKFVLSSLGI</sequence>
<keyword evidence="6 10" id="KW-1133">Transmembrane helix</keyword>
<dbReference type="Gene3D" id="1.20.120.1220">
    <property type="match status" value="1"/>
</dbReference>
<dbReference type="Proteomes" id="UP000885931">
    <property type="component" value="Unassembled WGS sequence"/>
</dbReference>
<evidence type="ECO:0000259" key="11">
    <source>
        <dbReference type="Pfam" id="PF01478"/>
    </source>
</evidence>
<dbReference type="InterPro" id="IPR010627">
    <property type="entry name" value="Prepilin_pept_A24_N"/>
</dbReference>
<dbReference type="GO" id="GO:0004190">
    <property type="term" value="F:aspartic-type endopeptidase activity"/>
    <property type="evidence" value="ECO:0007669"/>
    <property type="project" value="UniProtKB-EC"/>
</dbReference>
<dbReference type="EC" id="2.1.1.-" evidence="9"/>
<feature type="transmembrane region" description="Helical" evidence="10">
    <location>
        <begin position="148"/>
        <end position="169"/>
    </location>
</feature>
<feature type="transmembrane region" description="Helical" evidence="10">
    <location>
        <begin position="124"/>
        <end position="142"/>
    </location>
</feature>
<keyword evidence="9" id="KW-0378">Hydrolase</keyword>
<evidence type="ECO:0000256" key="10">
    <source>
        <dbReference type="SAM" id="Phobius"/>
    </source>
</evidence>
<dbReference type="PANTHER" id="PTHR30487:SF0">
    <property type="entry name" value="PREPILIN LEADER PEPTIDASE_N-METHYLTRANSFERASE-RELATED"/>
    <property type="match status" value="1"/>
</dbReference>
<evidence type="ECO:0000256" key="4">
    <source>
        <dbReference type="ARBA" id="ARBA00022519"/>
    </source>
</evidence>
<evidence type="ECO:0000313" key="13">
    <source>
        <dbReference type="EMBL" id="HDM89945.1"/>
    </source>
</evidence>
<keyword evidence="9" id="KW-0511">Multifunctional enzyme</keyword>
<feature type="domain" description="Prepilin type IV endopeptidase peptidase" evidence="11">
    <location>
        <begin position="103"/>
        <end position="210"/>
    </location>
</feature>
<evidence type="ECO:0000256" key="9">
    <source>
        <dbReference type="RuleBase" id="RU003794"/>
    </source>
</evidence>
<accession>A0A7C0XA94</accession>
<evidence type="ECO:0000256" key="2">
    <source>
        <dbReference type="ARBA" id="ARBA00005801"/>
    </source>
</evidence>
<keyword evidence="3" id="KW-1003">Cell membrane</keyword>
<feature type="transmembrane region" description="Helical" evidence="10">
    <location>
        <begin position="87"/>
        <end position="112"/>
    </location>
</feature>
<evidence type="ECO:0000256" key="5">
    <source>
        <dbReference type="ARBA" id="ARBA00022692"/>
    </source>
</evidence>
<dbReference type="EC" id="3.4.23.43" evidence="9"/>
<keyword evidence="9" id="KW-0808">Transferase</keyword>
<gene>
    <name evidence="13" type="ORF">ENG67_01915</name>
</gene>
<organism evidence="13">
    <name type="scientific">candidate division WOR-3 bacterium</name>
    <dbReference type="NCBI Taxonomy" id="2052148"/>
    <lineage>
        <taxon>Bacteria</taxon>
        <taxon>Bacteria division WOR-3</taxon>
    </lineage>
</organism>
<protein>
    <recommendedName>
        <fullName evidence="9">Prepilin leader peptidase/N-methyltransferase</fullName>
        <ecNumber evidence="9">2.1.1.-</ecNumber>
        <ecNumber evidence="9">3.4.23.43</ecNumber>
    </recommendedName>
</protein>
<dbReference type="AlphaFoldDB" id="A0A7C0XA94"/>
<keyword evidence="7 10" id="KW-0472">Membrane</keyword>
<evidence type="ECO:0000256" key="1">
    <source>
        <dbReference type="ARBA" id="ARBA00004429"/>
    </source>
</evidence>
<keyword evidence="5 9" id="KW-0812">Transmembrane</keyword>
<dbReference type="InterPro" id="IPR000045">
    <property type="entry name" value="Prepilin_IV_endopep_pep"/>
</dbReference>
<name>A0A7C0XA94_UNCW3</name>
<dbReference type="GO" id="GO:0005886">
    <property type="term" value="C:plasma membrane"/>
    <property type="evidence" value="ECO:0007669"/>
    <property type="project" value="UniProtKB-SubCell"/>
</dbReference>
<dbReference type="GO" id="GO:0008168">
    <property type="term" value="F:methyltransferase activity"/>
    <property type="evidence" value="ECO:0007669"/>
    <property type="project" value="UniProtKB-KW"/>
</dbReference>
<dbReference type="EMBL" id="DRBW01000073">
    <property type="protein sequence ID" value="HDM89945.1"/>
    <property type="molecule type" value="Genomic_DNA"/>
</dbReference>
<dbReference type="InterPro" id="IPR050882">
    <property type="entry name" value="Prepilin_peptidase/N-MTase"/>
</dbReference>
<feature type="transmembrane region" description="Helical" evidence="10">
    <location>
        <begin position="181"/>
        <end position="214"/>
    </location>
</feature>
<comment type="catalytic activity">
    <reaction evidence="9">
        <text>Typically cleaves a -Gly-|-Phe- bond to release an N-terminal, basic peptide of 5-8 residues from type IV prepilin, and then N-methylates the new N-terminal amino group, the methyl donor being S-adenosyl-L-methionine.</text>
        <dbReference type="EC" id="3.4.23.43"/>
    </reaction>
</comment>
<dbReference type="Pfam" id="PF06750">
    <property type="entry name" value="A24_N_bact"/>
    <property type="match status" value="1"/>
</dbReference>
<dbReference type="InterPro" id="IPR014032">
    <property type="entry name" value="Peptidase_A24A_bac"/>
</dbReference>
<evidence type="ECO:0000256" key="7">
    <source>
        <dbReference type="ARBA" id="ARBA00023136"/>
    </source>
</evidence>
<comment type="subcellular location">
    <subcellularLocation>
        <location evidence="1">Cell inner membrane</location>
        <topology evidence="1">Multi-pass membrane protein</topology>
    </subcellularLocation>
    <subcellularLocation>
        <location evidence="9">Cell membrane</location>
        <topology evidence="9">Multi-pass membrane protein</topology>
    </subcellularLocation>
</comment>
<dbReference type="PANTHER" id="PTHR30487">
    <property type="entry name" value="TYPE 4 PREPILIN-LIKE PROTEINS LEADER PEPTIDE-PROCESSING ENZYME"/>
    <property type="match status" value="1"/>
</dbReference>
<evidence type="ECO:0000256" key="3">
    <source>
        <dbReference type="ARBA" id="ARBA00022475"/>
    </source>
</evidence>
<comment type="caution">
    <text evidence="13">The sequence shown here is derived from an EMBL/GenBank/DDBJ whole genome shotgun (WGS) entry which is preliminary data.</text>
</comment>
<comment type="function">
    <text evidence="9">Plays an essential role in type IV pili and type II pseudopili formation by proteolytically removing the leader sequence from substrate proteins and subsequently monomethylating the alpha-amino group of the newly exposed N-terminal phenylalanine.</text>
</comment>
<dbReference type="GO" id="GO:0006465">
    <property type="term" value="P:signal peptide processing"/>
    <property type="evidence" value="ECO:0007669"/>
    <property type="project" value="TreeGrafter"/>
</dbReference>
<dbReference type="GO" id="GO:0032259">
    <property type="term" value="P:methylation"/>
    <property type="evidence" value="ECO:0007669"/>
    <property type="project" value="UniProtKB-KW"/>
</dbReference>
<evidence type="ECO:0000259" key="12">
    <source>
        <dbReference type="Pfam" id="PF06750"/>
    </source>
</evidence>
<reference evidence="13" key="1">
    <citation type="journal article" date="2020" name="mSystems">
        <title>Genome- and Community-Level Interaction Insights into Carbon Utilization and Element Cycling Functions of Hydrothermarchaeota in Hydrothermal Sediment.</title>
        <authorList>
            <person name="Zhou Z."/>
            <person name="Liu Y."/>
            <person name="Xu W."/>
            <person name="Pan J."/>
            <person name="Luo Z.H."/>
            <person name="Li M."/>
        </authorList>
    </citation>
    <scope>NUCLEOTIDE SEQUENCE [LARGE SCALE GENOMIC DNA]</scope>
    <source>
        <strain evidence="13">HyVt-237</strain>
    </source>
</reference>
<keyword evidence="9" id="KW-0489">Methyltransferase</keyword>
<feature type="domain" description="Prepilin peptidase A24 N-terminal" evidence="12">
    <location>
        <begin position="8"/>
        <end position="90"/>
    </location>
</feature>